<dbReference type="PANTHER" id="PTHR21310">
    <property type="entry name" value="AMINOGLYCOSIDE PHOSPHOTRANSFERASE-RELATED-RELATED"/>
    <property type="match status" value="1"/>
</dbReference>
<sequence length="594" mass="68117">MPFHARCLSDLQRWCARTWERIRKQRDENKGNKGVLFSCDEEVFNAQPESEHHFNYSPDGVEEKPLQKTTRVQDALDTMSEPPIHPCIHEGQDELIRSIEHEINELEAMWELPFDPSTYEHDYEHEYEHDYDDNNEDDYEGSDLQDGLENFAAVLAELNRDHLPEYALSVLRRIDPDYSGKAPTIFKPVCGSYNVCFPIEFDNNVRWMARFPVSGTKERWDDLCSRALASEAETMKMLKKETTIPLPDVIDYCSTVHNELKCPYMLITYISGYSLYDVWWGEQFGIHDHKTNSRCRRQALEDIASAMSQLRKFTFEKGGFLEFDPDGKPSVGPMRVIDHQAGLDYNGEGKVLFYAEAGPFLNPEDQYTFGLHQQRPPFQGGVADLLKMFISYIPEVADGDQFDLAHPDFALQNFIVSEERHLLGIIDWDGAAAVPLSMGSRKYPSWLTADWDFPNYELTPTMDDEAGHPLLENEGANLEICQDSPRMLKYYRRVYRDFMAAVEEESPGPLSSTDSLKLTRNSLLTTNLFIGATWPQDTYLIAHGFMRKIEAIAAEAGMHVDFIQVVDDIVAGNLDTAISEDLEGIFNWILDHEH</sequence>
<dbReference type="PANTHER" id="PTHR21310:SF51">
    <property type="entry name" value="AMINOGLYCOSIDE PHOSPHOTRANSFERASE DOMAIN-CONTAINING PROTEIN"/>
    <property type="match status" value="1"/>
</dbReference>
<accession>A0AAE8SV00</accession>
<dbReference type="SUPFAM" id="SSF56112">
    <property type="entry name" value="Protein kinase-like (PK-like)"/>
    <property type="match status" value="1"/>
</dbReference>
<comment type="caution">
    <text evidence="2">The sequence shown here is derived from an EMBL/GenBank/DDBJ whole genome shotgun (WGS) entry which is preliminary data.</text>
</comment>
<dbReference type="InterPro" id="IPR002575">
    <property type="entry name" value="Aminoglycoside_PTrfase"/>
</dbReference>
<evidence type="ECO:0000313" key="2">
    <source>
        <dbReference type="EMBL" id="SPO01591.1"/>
    </source>
</evidence>
<dbReference type="AlphaFoldDB" id="A0AAE8SV00"/>
<feature type="domain" description="Aminoglycoside phosphotransferase" evidence="1">
    <location>
        <begin position="227"/>
        <end position="431"/>
    </location>
</feature>
<gene>
    <name evidence="2" type="ORF">DNG_04264</name>
</gene>
<dbReference type="Proteomes" id="UP001187682">
    <property type="component" value="Unassembled WGS sequence"/>
</dbReference>
<organism evidence="2 3">
    <name type="scientific">Cephalotrichum gorgonifer</name>
    <dbReference type="NCBI Taxonomy" id="2041049"/>
    <lineage>
        <taxon>Eukaryota</taxon>
        <taxon>Fungi</taxon>
        <taxon>Dikarya</taxon>
        <taxon>Ascomycota</taxon>
        <taxon>Pezizomycotina</taxon>
        <taxon>Sordariomycetes</taxon>
        <taxon>Hypocreomycetidae</taxon>
        <taxon>Microascales</taxon>
        <taxon>Microascaceae</taxon>
        <taxon>Cephalotrichum</taxon>
    </lineage>
</organism>
<dbReference type="EMBL" id="ONZQ02000005">
    <property type="protein sequence ID" value="SPO01591.1"/>
    <property type="molecule type" value="Genomic_DNA"/>
</dbReference>
<dbReference type="Pfam" id="PF01636">
    <property type="entry name" value="APH"/>
    <property type="match status" value="1"/>
</dbReference>
<evidence type="ECO:0000259" key="1">
    <source>
        <dbReference type="Pfam" id="PF01636"/>
    </source>
</evidence>
<dbReference type="InterPro" id="IPR051678">
    <property type="entry name" value="AGP_Transferase"/>
</dbReference>
<protein>
    <recommendedName>
        <fullName evidence="1">Aminoglycoside phosphotransferase domain-containing protein</fullName>
    </recommendedName>
</protein>
<keyword evidence="3" id="KW-1185">Reference proteome</keyword>
<evidence type="ECO:0000313" key="3">
    <source>
        <dbReference type="Proteomes" id="UP001187682"/>
    </source>
</evidence>
<dbReference type="InterPro" id="IPR011009">
    <property type="entry name" value="Kinase-like_dom_sf"/>
</dbReference>
<proteinExistence type="predicted"/>
<name>A0AAE8SV00_9PEZI</name>
<reference evidence="2" key="1">
    <citation type="submission" date="2018-03" db="EMBL/GenBank/DDBJ databases">
        <authorList>
            <person name="Guldener U."/>
        </authorList>
    </citation>
    <scope>NUCLEOTIDE SEQUENCE</scope>
</reference>